<dbReference type="STRING" id="861557.E3RQ11"/>
<evidence type="ECO:0000256" key="2">
    <source>
        <dbReference type="ARBA" id="ARBA00005668"/>
    </source>
</evidence>
<dbReference type="AlphaFoldDB" id="E3RQ11"/>
<dbReference type="Gene3D" id="3.40.50.1820">
    <property type="entry name" value="alpha/beta hydrolase"/>
    <property type="match status" value="1"/>
</dbReference>
<dbReference type="PANTHER" id="PTHR43433">
    <property type="entry name" value="HYDROLASE, ALPHA/BETA FOLD FAMILY PROTEIN"/>
    <property type="match status" value="1"/>
</dbReference>
<dbReference type="HOGENOM" id="CLU_020336_4_0_1"/>
<name>E3RQ11_PYRTT</name>
<dbReference type="InterPro" id="IPR029058">
    <property type="entry name" value="AB_hydrolase_fold"/>
</dbReference>
<dbReference type="eggNOG" id="ENOG502SD7I">
    <property type="taxonomic scope" value="Eukaryota"/>
</dbReference>
<evidence type="ECO:0000313" key="6">
    <source>
        <dbReference type="EMBL" id="EFQ92187.1"/>
    </source>
</evidence>
<dbReference type="Proteomes" id="UP000001067">
    <property type="component" value="Unassembled WGS sequence"/>
</dbReference>
<comment type="similarity">
    <text evidence="2">Belongs to the AB hydrolase superfamily. AKT2 hydrolase family.</text>
</comment>
<dbReference type="PRINTS" id="PR00111">
    <property type="entry name" value="ABHYDROLASE"/>
</dbReference>
<organism evidence="7">
    <name type="scientific">Pyrenophora teres f. teres (strain 0-1)</name>
    <name type="common">Barley net blotch fungus</name>
    <name type="synonym">Drechslera teres f. teres</name>
    <dbReference type="NCBI Taxonomy" id="861557"/>
    <lineage>
        <taxon>Eukaryota</taxon>
        <taxon>Fungi</taxon>
        <taxon>Dikarya</taxon>
        <taxon>Ascomycota</taxon>
        <taxon>Pezizomycotina</taxon>
        <taxon>Dothideomycetes</taxon>
        <taxon>Pleosporomycetidae</taxon>
        <taxon>Pleosporales</taxon>
        <taxon>Pleosporineae</taxon>
        <taxon>Pleosporaceae</taxon>
        <taxon>Pyrenophora</taxon>
    </lineage>
</organism>
<gene>
    <name evidence="6" type="ORF">PTT_10769</name>
</gene>
<dbReference type="Pfam" id="PF00561">
    <property type="entry name" value="Abhydrolase_1"/>
    <property type="match status" value="1"/>
</dbReference>
<feature type="domain" description="AB hydrolase-1" evidence="5">
    <location>
        <begin position="51"/>
        <end position="260"/>
    </location>
</feature>
<keyword evidence="7" id="KW-1185">Reference proteome</keyword>
<accession>E3RQ11</accession>
<keyword evidence="4" id="KW-0576">Peroxisome</keyword>
<dbReference type="OrthoDB" id="8119704at2759"/>
<evidence type="ECO:0000259" key="5">
    <source>
        <dbReference type="Pfam" id="PF00561"/>
    </source>
</evidence>
<dbReference type="InterPro" id="IPR050471">
    <property type="entry name" value="AB_hydrolase"/>
</dbReference>
<dbReference type="GO" id="GO:0005777">
    <property type="term" value="C:peroxisome"/>
    <property type="evidence" value="ECO:0007669"/>
    <property type="project" value="UniProtKB-SubCell"/>
</dbReference>
<reference evidence="6 7" key="1">
    <citation type="journal article" date="2010" name="Genome Biol.">
        <title>A first genome assembly of the barley fungal pathogen Pyrenophora teres f. teres.</title>
        <authorList>
            <person name="Ellwood S.R."/>
            <person name="Liu Z."/>
            <person name="Syme R.A."/>
            <person name="Lai Z."/>
            <person name="Hane J.K."/>
            <person name="Keiper F."/>
            <person name="Moffat C.S."/>
            <person name="Oliver R.P."/>
            <person name="Friesen T.L."/>
        </authorList>
    </citation>
    <scope>NUCLEOTIDE SEQUENCE [LARGE SCALE GENOMIC DNA]</scope>
    <source>
        <strain evidence="6 7">0-1</strain>
    </source>
</reference>
<comment type="subcellular location">
    <subcellularLocation>
        <location evidence="1">Peroxisome</location>
    </subcellularLocation>
</comment>
<dbReference type="EMBL" id="GL534414">
    <property type="protein sequence ID" value="EFQ92187.1"/>
    <property type="molecule type" value="Genomic_DNA"/>
</dbReference>
<evidence type="ECO:0000256" key="1">
    <source>
        <dbReference type="ARBA" id="ARBA00004275"/>
    </source>
</evidence>
<dbReference type="KEGG" id="pte:PTT_10769"/>
<dbReference type="InterPro" id="IPR000073">
    <property type="entry name" value="AB_hydrolase_1"/>
</dbReference>
<evidence type="ECO:0000313" key="7">
    <source>
        <dbReference type="Proteomes" id="UP000001067"/>
    </source>
</evidence>
<proteinExistence type="inferred from homology"/>
<protein>
    <recommendedName>
        <fullName evidence="5">AB hydrolase-1 domain-containing protein</fullName>
    </recommendedName>
</protein>
<evidence type="ECO:0000256" key="4">
    <source>
        <dbReference type="ARBA" id="ARBA00023140"/>
    </source>
</evidence>
<sequence>MSAQTTPTQYVSVKGTKLAYRRFGNPSTIPLLFLTHFRGTMDLIDPLLLNSIATSRSLILLDNSGIGHSFGVIQSTIQEAGSTVVEFLDAIGVPKVDIIGFSMGGFIAQSIAVVYPYIVNKLVLTGTQSAYTEGFVAPDPDIMAEAGGDNPTEELMMKLFFYPSDTSRALGHAWRERITERHVDGEKRTTFVNVAGGQAQTAAIGKFVSDPGFFGKLQQLDIPILITNGNRDIMTPTANSWLMQQRLKNAELHIYPDSGHGHLYQIPEFSTTLLQCFAQLRYLQHNPLVNEFLTEAFGASELKDVGCTHIAIFVDTTDIAQLTEPSRPPVKEYLQYPFLNWKLDELVNFARQFDRTAHGIIDTEFVMLDGKNSQRQDFCTCHAV</sequence>
<dbReference type="SUPFAM" id="SSF53474">
    <property type="entry name" value="alpha/beta-Hydrolases"/>
    <property type="match status" value="1"/>
</dbReference>
<keyword evidence="3" id="KW-0843">Virulence</keyword>
<dbReference type="PANTHER" id="PTHR43433:SF5">
    <property type="entry name" value="AB HYDROLASE-1 DOMAIN-CONTAINING PROTEIN"/>
    <property type="match status" value="1"/>
</dbReference>
<evidence type="ECO:0000256" key="3">
    <source>
        <dbReference type="ARBA" id="ARBA00023026"/>
    </source>
</evidence>